<dbReference type="InterPro" id="IPR029044">
    <property type="entry name" value="Nucleotide-diphossugar_trans"/>
</dbReference>
<dbReference type="Pfam" id="PF00535">
    <property type="entry name" value="Glycos_transf_2"/>
    <property type="match status" value="1"/>
</dbReference>
<dbReference type="InterPro" id="IPR050834">
    <property type="entry name" value="Glycosyltransf_2"/>
</dbReference>
<evidence type="ECO:0000259" key="1">
    <source>
        <dbReference type="Pfam" id="PF00535"/>
    </source>
</evidence>
<evidence type="ECO:0000313" key="2">
    <source>
        <dbReference type="EMBL" id="SEQ05546.1"/>
    </source>
</evidence>
<reference evidence="3" key="1">
    <citation type="submission" date="2016-10" db="EMBL/GenBank/DDBJ databases">
        <authorList>
            <person name="Varghese N."/>
            <person name="Submissions S."/>
        </authorList>
    </citation>
    <scope>NUCLEOTIDE SEQUENCE [LARGE SCALE GENOMIC DNA]</scope>
    <source>
        <strain evidence="3">CGMCC 4.6856</strain>
    </source>
</reference>
<keyword evidence="3" id="KW-1185">Reference proteome</keyword>
<gene>
    <name evidence="2" type="ORF">SAMN05421756_102351</name>
</gene>
<feature type="domain" description="Glycosyltransferase 2-like" evidence="1">
    <location>
        <begin position="9"/>
        <end position="181"/>
    </location>
</feature>
<dbReference type="PANTHER" id="PTHR43685:SF2">
    <property type="entry name" value="GLYCOSYLTRANSFERASE 2-LIKE DOMAIN-CONTAINING PROTEIN"/>
    <property type="match status" value="1"/>
</dbReference>
<dbReference type="Proteomes" id="UP000198504">
    <property type="component" value="Unassembled WGS sequence"/>
</dbReference>
<dbReference type="CDD" id="cd00761">
    <property type="entry name" value="Glyco_tranf_GTA_type"/>
    <property type="match status" value="1"/>
</dbReference>
<keyword evidence="2" id="KW-0808">Transferase</keyword>
<dbReference type="Pfam" id="PF13489">
    <property type="entry name" value="Methyltransf_23"/>
    <property type="match status" value="1"/>
</dbReference>
<dbReference type="InterPro" id="IPR001173">
    <property type="entry name" value="Glyco_trans_2-like"/>
</dbReference>
<dbReference type="SUPFAM" id="SSF53448">
    <property type="entry name" value="Nucleotide-diphospho-sugar transferases"/>
    <property type="match status" value="1"/>
</dbReference>
<proteinExistence type="predicted"/>
<dbReference type="InterPro" id="IPR029063">
    <property type="entry name" value="SAM-dependent_MTases_sf"/>
</dbReference>
<dbReference type="GO" id="GO:0008168">
    <property type="term" value="F:methyltransferase activity"/>
    <property type="evidence" value="ECO:0007669"/>
    <property type="project" value="UniProtKB-KW"/>
</dbReference>
<dbReference type="Gene3D" id="3.90.550.10">
    <property type="entry name" value="Spore Coat Polysaccharide Biosynthesis Protein SpsA, Chain A"/>
    <property type="match status" value="1"/>
</dbReference>
<dbReference type="GO" id="GO:0032259">
    <property type="term" value="P:methylation"/>
    <property type="evidence" value="ECO:0007669"/>
    <property type="project" value="UniProtKB-KW"/>
</dbReference>
<sequence length="540" mass="59116">MDPAPTLVSVVMIFRDAERFFDAAIDSVLAQTHPALELLLCDDGSTDASTATARRRADAEPARVRYLDHPGHAHRGMSATRNLGIAAARGEVVAFLDADDVWDPGHLAHEVALLADHPEASFVCGRALDWYSWKDADAEDRWSPLPWPPGTSVPPPRMLSAVLRRGAYSTPTCSLLVRRDVLHEVGGGDDAFTALFEDQVLLAKLYLTQTCVISGTRTARYRRHDWSSTAVAQREGTYDPGGPSSSHEAFVRWLVERPELAVDDAEHRELRDQLAGALRPYDALPQPVSARERLRRVVPSPVRPLVRRGLRGLARRTPRPGLADVWPLRRLDPVSRQFGYDRGLPVDRYYIERFLAEHAQLVAGRVLEVGDDGYTRQFGGPRVSRSDVLNVDGTIAGTTLVADLGDLEASAHLPSEAFDCLVVTQTLHLVYDMAAAMSTLHRLLAPGGTLLLTVPGISPLSADRWAGTWSWALTPYSARRLVGEVFGDGEVQVTSYGNVLSAVSFLEGLAAGELRRRELDTVDPQFPVLVAVRADKPCAG</sequence>
<dbReference type="PANTHER" id="PTHR43685">
    <property type="entry name" value="GLYCOSYLTRANSFERASE"/>
    <property type="match status" value="1"/>
</dbReference>
<dbReference type="Gene3D" id="3.40.50.150">
    <property type="entry name" value="Vaccinia Virus protein VP39"/>
    <property type="match status" value="1"/>
</dbReference>
<organism evidence="2 3">
    <name type="scientific">Microlunatus flavus</name>
    <dbReference type="NCBI Taxonomy" id="1036181"/>
    <lineage>
        <taxon>Bacteria</taxon>
        <taxon>Bacillati</taxon>
        <taxon>Actinomycetota</taxon>
        <taxon>Actinomycetes</taxon>
        <taxon>Propionibacteriales</taxon>
        <taxon>Propionibacteriaceae</taxon>
        <taxon>Microlunatus</taxon>
    </lineage>
</organism>
<keyword evidence="2" id="KW-0489">Methyltransferase</keyword>
<dbReference type="RefSeq" id="WP_091178235.1">
    <property type="nucleotide sequence ID" value="NZ_FOFA01000002.1"/>
</dbReference>
<protein>
    <submittedName>
        <fullName evidence="2">Methyltransferase domain-containing protein</fullName>
    </submittedName>
</protein>
<dbReference type="SUPFAM" id="SSF53335">
    <property type="entry name" value="S-adenosyl-L-methionine-dependent methyltransferases"/>
    <property type="match status" value="1"/>
</dbReference>
<dbReference type="AlphaFoldDB" id="A0A1H9CWD2"/>
<accession>A0A1H9CWD2</accession>
<dbReference type="EMBL" id="FOFA01000002">
    <property type="protein sequence ID" value="SEQ05546.1"/>
    <property type="molecule type" value="Genomic_DNA"/>
</dbReference>
<dbReference type="OrthoDB" id="2676521at2"/>
<evidence type="ECO:0000313" key="3">
    <source>
        <dbReference type="Proteomes" id="UP000198504"/>
    </source>
</evidence>
<dbReference type="STRING" id="1036181.SAMN05421756_102351"/>
<name>A0A1H9CWD2_9ACTN</name>